<proteinExistence type="predicted"/>
<reference evidence="2 3" key="1">
    <citation type="journal article" date="2018" name="Front. Plant Sci.">
        <title>Red Clover (Trifolium pratense) and Zigzag Clover (T. medium) - A Picture of Genomic Similarities and Differences.</title>
        <authorList>
            <person name="Dluhosova J."/>
            <person name="Istvanek J."/>
            <person name="Nedelnik J."/>
            <person name="Repkova J."/>
        </authorList>
    </citation>
    <scope>NUCLEOTIDE SEQUENCE [LARGE SCALE GENOMIC DNA]</scope>
    <source>
        <strain evidence="3">cv. 10/8</strain>
        <tissue evidence="2">Leaf</tissue>
    </source>
</reference>
<feature type="non-terminal residue" evidence="2">
    <location>
        <position position="25"/>
    </location>
</feature>
<organism evidence="2 3">
    <name type="scientific">Trifolium medium</name>
    <dbReference type="NCBI Taxonomy" id="97028"/>
    <lineage>
        <taxon>Eukaryota</taxon>
        <taxon>Viridiplantae</taxon>
        <taxon>Streptophyta</taxon>
        <taxon>Embryophyta</taxon>
        <taxon>Tracheophyta</taxon>
        <taxon>Spermatophyta</taxon>
        <taxon>Magnoliopsida</taxon>
        <taxon>eudicotyledons</taxon>
        <taxon>Gunneridae</taxon>
        <taxon>Pentapetalae</taxon>
        <taxon>rosids</taxon>
        <taxon>fabids</taxon>
        <taxon>Fabales</taxon>
        <taxon>Fabaceae</taxon>
        <taxon>Papilionoideae</taxon>
        <taxon>50 kb inversion clade</taxon>
        <taxon>NPAAA clade</taxon>
        <taxon>Hologalegina</taxon>
        <taxon>IRL clade</taxon>
        <taxon>Trifolieae</taxon>
        <taxon>Trifolium</taxon>
    </lineage>
</organism>
<comment type="caution">
    <text evidence="2">The sequence shown here is derived from an EMBL/GenBank/DDBJ whole genome shotgun (WGS) entry which is preliminary data.</text>
</comment>
<accession>A0A392U3Q0</accession>
<feature type="region of interest" description="Disordered" evidence="1">
    <location>
        <begin position="1"/>
        <end position="25"/>
    </location>
</feature>
<evidence type="ECO:0000313" key="2">
    <source>
        <dbReference type="EMBL" id="MCI67140.1"/>
    </source>
</evidence>
<evidence type="ECO:0000256" key="1">
    <source>
        <dbReference type="SAM" id="MobiDB-lite"/>
    </source>
</evidence>
<keyword evidence="3" id="KW-1185">Reference proteome</keyword>
<sequence length="25" mass="2840">MSPPPRLATSRTVPDDLWRQARMTG</sequence>
<protein>
    <submittedName>
        <fullName evidence="2">Uncharacterized protein</fullName>
    </submittedName>
</protein>
<evidence type="ECO:0000313" key="3">
    <source>
        <dbReference type="Proteomes" id="UP000265520"/>
    </source>
</evidence>
<name>A0A392U3Q0_9FABA</name>
<dbReference type="Proteomes" id="UP000265520">
    <property type="component" value="Unassembled WGS sequence"/>
</dbReference>
<dbReference type="EMBL" id="LXQA010709944">
    <property type="protein sequence ID" value="MCI67140.1"/>
    <property type="molecule type" value="Genomic_DNA"/>
</dbReference>
<dbReference type="AlphaFoldDB" id="A0A392U3Q0"/>